<reference evidence="2 3" key="1">
    <citation type="submission" date="2018-10" db="EMBL/GenBank/DDBJ databases">
        <authorList>
            <person name="Ekblom R."/>
            <person name="Jareborg N."/>
        </authorList>
    </citation>
    <scope>NUCLEOTIDE SEQUENCE [LARGE SCALE GENOMIC DNA]</scope>
    <source>
        <tissue evidence="2">Muscle</tissue>
    </source>
</reference>
<keyword evidence="3" id="KW-1185">Reference proteome</keyword>
<evidence type="ECO:0000313" key="2">
    <source>
        <dbReference type="EMBL" id="VCW69771.1"/>
    </source>
</evidence>
<gene>
    <name evidence="2" type="ORF">BN2614_LOCUS5</name>
</gene>
<evidence type="ECO:0000256" key="1">
    <source>
        <dbReference type="SAM" id="MobiDB-lite"/>
    </source>
</evidence>
<evidence type="ECO:0000313" key="3">
    <source>
        <dbReference type="Proteomes" id="UP000269945"/>
    </source>
</evidence>
<proteinExistence type="predicted"/>
<comment type="caution">
    <text evidence="2">The sequence shown here is derived from an EMBL/GenBank/DDBJ whole genome shotgun (WGS) entry which is preliminary data.</text>
</comment>
<sequence length="125" mass="13037">MSDPEQASERRLASPLLGQLSLWGEVTEGVLQNKGSINSLAPPLSGSGIKNSENMSSPRLDASGRAATPADHTGFAAITCEAHSQVVDSSRREEAAPRQSTTKSVFPPSSAFTCSPSLGLTLTHC</sequence>
<dbReference type="EMBL" id="CYRY02005336">
    <property type="protein sequence ID" value="VCW69771.1"/>
    <property type="molecule type" value="Genomic_DNA"/>
</dbReference>
<dbReference type="AlphaFoldDB" id="A0A9X9LJF4"/>
<protein>
    <submittedName>
        <fullName evidence="2">Uncharacterized protein</fullName>
    </submittedName>
</protein>
<feature type="region of interest" description="Disordered" evidence="1">
    <location>
        <begin position="86"/>
        <end position="108"/>
    </location>
</feature>
<name>A0A9X9LJF4_GULGU</name>
<feature type="region of interest" description="Disordered" evidence="1">
    <location>
        <begin position="35"/>
        <end position="68"/>
    </location>
</feature>
<dbReference type="Proteomes" id="UP000269945">
    <property type="component" value="Unassembled WGS sequence"/>
</dbReference>
<organism evidence="2 3">
    <name type="scientific">Gulo gulo</name>
    <name type="common">Wolverine</name>
    <name type="synonym">Gluton</name>
    <dbReference type="NCBI Taxonomy" id="48420"/>
    <lineage>
        <taxon>Eukaryota</taxon>
        <taxon>Metazoa</taxon>
        <taxon>Chordata</taxon>
        <taxon>Craniata</taxon>
        <taxon>Vertebrata</taxon>
        <taxon>Euteleostomi</taxon>
        <taxon>Mammalia</taxon>
        <taxon>Eutheria</taxon>
        <taxon>Laurasiatheria</taxon>
        <taxon>Carnivora</taxon>
        <taxon>Caniformia</taxon>
        <taxon>Musteloidea</taxon>
        <taxon>Mustelidae</taxon>
        <taxon>Guloninae</taxon>
        <taxon>Gulo</taxon>
    </lineage>
</organism>
<accession>A0A9X9LJF4</accession>
<feature type="compositionally biased region" description="Polar residues" evidence="1">
    <location>
        <begin position="48"/>
        <end position="57"/>
    </location>
</feature>